<dbReference type="RefSeq" id="WP_211430649.1">
    <property type="nucleotide sequence ID" value="NZ_CP072649.1"/>
</dbReference>
<dbReference type="InterPro" id="IPR041049">
    <property type="entry name" value="DUF5615"/>
</dbReference>
<gene>
    <name evidence="2" type="ORF">J8C06_13855</name>
</gene>
<organism evidence="2 3">
    <name type="scientific">Chloracidobacterium validum</name>
    <dbReference type="NCBI Taxonomy" id="2821543"/>
    <lineage>
        <taxon>Bacteria</taxon>
        <taxon>Pseudomonadati</taxon>
        <taxon>Acidobacteriota</taxon>
        <taxon>Terriglobia</taxon>
        <taxon>Terriglobales</taxon>
        <taxon>Acidobacteriaceae</taxon>
        <taxon>Chloracidobacterium</taxon>
    </lineage>
</organism>
<evidence type="ECO:0000313" key="2">
    <source>
        <dbReference type="EMBL" id="QUW04760.1"/>
    </source>
</evidence>
<dbReference type="Pfam" id="PF18480">
    <property type="entry name" value="DUF5615"/>
    <property type="match status" value="1"/>
</dbReference>
<sequence length="116" mass="12873">MLRLLTDENFNGDIVRGLLLRQPDLDIVRVQDVGLAGSDDPDILVWAAENNRIVLTHDRATMSDYAYERVAAGKGMAGVFILNDRFPVGRAIEEILLLAACTEQAEWSNRAVHVPL</sequence>
<evidence type="ECO:0000259" key="1">
    <source>
        <dbReference type="Pfam" id="PF18480"/>
    </source>
</evidence>
<dbReference type="EMBL" id="CP072649">
    <property type="protein sequence ID" value="QUW04760.1"/>
    <property type="molecule type" value="Genomic_DNA"/>
</dbReference>
<keyword evidence="3" id="KW-1185">Reference proteome</keyword>
<reference evidence="2 3" key="1">
    <citation type="submission" date="2021-03" db="EMBL/GenBank/DDBJ databases">
        <title>Genomic and phenotypic characterization of Chloracidobacterium isolates provides evidence for multiple species.</title>
        <authorList>
            <person name="Saini M.K."/>
            <person name="Costas A.M.G."/>
            <person name="Tank M."/>
            <person name="Bryant D.A."/>
        </authorList>
    </citation>
    <scope>NUCLEOTIDE SEQUENCE [LARGE SCALE GENOMIC DNA]</scope>
    <source>
        <strain evidence="2 3">BV2-C</strain>
    </source>
</reference>
<protein>
    <submittedName>
        <fullName evidence="2">DUF5615 family PIN-like protein</fullName>
    </submittedName>
</protein>
<feature type="domain" description="DUF5615" evidence="1">
    <location>
        <begin position="3"/>
        <end position="112"/>
    </location>
</feature>
<name>A0ABX8BGY0_9BACT</name>
<evidence type="ECO:0000313" key="3">
    <source>
        <dbReference type="Proteomes" id="UP000676506"/>
    </source>
</evidence>
<dbReference type="Proteomes" id="UP000676506">
    <property type="component" value="Chromosome 2"/>
</dbReference>
<accession>A0ABX8BGY0</accession>
<proteinExistence type="predicted"/>